<dbReference type="PANTHER" id="PTHR20992:SF9">
    <property type="entry name" value="AT15442P-RELATED"/>
    <property type="match status" value="1"/>
</dbReference>
<feature type="transmembrane region" description="Helical" evidence="1">
    <location>
        <begin position="232"/>
        <end position="251"/>
    </location>
</feature>
<dbReference type="Proteomes" id="UP000694228">
    <property type="component" value="Chromosome"/>
</dbReference>
<dbReference type="AlphaFoldDB" id="A0A8F5ZHE5"/>
<protein>
    <submittedName>
        <fullName evidence="2">TIGR00341 family protein</fullName>
    </submittedName>
</protein>
<feature type="transmembrane region" description="Helical" evidence="1">
    <location>
        <begin position="92"/>
        <end position="115"/>
    </location>
</feature>
<dbReference type="NCBIfam" id="TIGR00341">
    <property type="entry name" value="TIGR00341 family protein"/>
    <property type="match status" value="1"/>
</dbReference>
<dbReference type="EMBL" id="CP077107">
    <property type="protein sequence ID" value="QXO94393.1"/>
    <property type="molecule type" value="Genomic_DNA"/>
</dbReference>
<organism evidence="2 3">
    <name type="scientific">Methanospirillum hungatei</name>
    <dbReference type="NCBI Taxonomy" id="2203"/>
    <lineage>
        <taxon>Archaea</taxon>
        <taxon>Methanobacteriati</taxon>
        <taxon>Methanobacteriota</taxon>
        <taxon>Stenosarchaea group</taxon>
        <taxon>Methanomicrobia</taxon>
        <taxon>Methanomicrobiales</taxon>
        <taxon>Methanospirillaceae</taxon>
        <taxon>Methanospirillum</taxon>
    </lineage>
</organism>
<feature type="transmembrane region" description="Helical" evidence="1">
    <location>
        <begin position="34"/>
        <end position="53"/>
    </location>
</feature>
<feature type="transmembrane region" description="Helical" evidence="1">
    <location>
        <begin position="59"/>
        <end position="80"/>
    </location>
</feature>
<dbReference type="OrthoDB" id="3266at2157"/>
<sequence length="336" mass="36184">MLEEFIRVNKFDQAYLPILQKKLCFEGECAGNGILNYGVLLTLATIISTYGVIAGSTATVIGAMIIAPLMTPIMATTLAIVLGDTHRAGKSLIMVTISTVFVILLAALLTCSISPLAIDFQGNPEILSRTAPDMFALYVALASGAAGAFAVSRESVSDSLPGVAIAISLVPPLSVVGISLSKFQWGDASGSFLLFLTNLFAILVSGGAVFWISGINPGWMDKSRSKKRKQAFTIAVICVALISVPLFISGYETLEQAYYSKEAQDITKNWLSGSGYEITTFDLRKQNLTFHIIGIGEIPDLEYLHLALDEHFKKPIAIEMRAIPINILHYPSDTGQ</sequence>
<feature type="transmembrane region" description="Helical" evidence="1">
    <location>
        <begin position="192"/>
        <end position="212"/>
    </location>
</feature>
<evidence type="ECO:0000313" key="2">
    <source>
        <dbReference type="EMBL" id="QXO94393.1"/>
    </source>
</evidence>
<keyword evidence="1" id="KW-0472">Membrane</keyword>
<evidence type="ECO:0000313" key="3">
    <source>
        <dbReference type="Proteomes" id="UP000694228"/>
    </source>
</evidence>
<evidence type="ECO:0000256" key="1">
    <source>
        <dbReference type="SAM" id="Phobius"/>
    </source>
</evidence>
<dbReference type="Pfam" id="PF04087">
    <property type="entry name" value="DUF389"/>
    <property type="match status" value="1"/>
</dbReference>
<name>A0A8F5ZHE5_METHU</name>
<proteinExistence type="predicted"/>
<keyword evidence="1" id="KW-1133">Transmembrane helix</keyword>
<reference evidence="2 3" key="1">
    <citation type="submission" date="2021-06" db="EMBL/GenBank/DDBJ databases">
        <title>Complete genome sequence of the secondary alcohol utilizing methanogen Methanospirillum hungatei strain GP1.</title>
        <authorList>
            <person name="Day L.A."/>
            <person name="Costa K.C."/>
        </authorList>
    </citation>
    <scope>NUCLEOTIDE SEQUENCE [LARGE SCALE GENOMIC DNA]</scope>
    <source>
        <strain evidence="2 3">GP1</strain>
    </source>
</reference>
<gene>
    <name evidence="2" type="ORF">KSK55_13870</name>
</gene>
<dbReference type="PANTHER" id="PTHR20992">
    <property type="entry name" value="AT15442P-RELATED"/>
    <property type="match status" value="1"/>
</dbReference>
<feature type="transmembrane region" description="Helical" evidence="1">
    <location>
        <begin position="159"/>
        <end position="180"/>
    </location>
</feature>
<accession>A0A8F5ZHE5</accession>
<keyword evidence="1" id="KW-0812">Transmembrane</keyword>
<feature type="transmembrane region" description="Helical" evidence="1">
    <location>
        <begin position="135"/>
        <end position="152"/>
    </location>
</feature>
<dbReference type="InterPro" id="IPR005240">
    <property type="entry name" value="DUF389"/>
</dbReference>